<evidence type="ECO:0000256" key="5">
    <source>
        <dbReference type="ARBA" id="ARBA00023136"/>
    </source>
</evidence>
<sequence>MGEMLFLACHLLLSLALIVASLSHLFFSSVAHQSPAHTNNHRFRILRHPLFRILPVLAALPFPFLPIAPTSRLLTFTLLPPLLLLLPLPFLPVNHLPLLRPLFLSLPLLLQARAVGLLADAFPVSDLQVHTLSIATLLLITAATTSLVSTLSQSRTTQHLLAETLFTFVGIVGGLWALQSGLNLYVDSCVPAGCHRLMDTTLAPATRCDVDEARLQAIAFMDVMLSVHCLIAATFVSGLHLGVANRYVVDGGGVNVGMGTGRRHNSIGGSYDALPMVPLSSGAIEETEYLPVKGVVGKAVAQE</sequence>
<dbReference type="InterPro" id="IPR006904">
    <property type="entry name" value="DUF716"/>
</dbReference>
<proteinExistence type="inferred from homology"/>
<dbReference type="Pfam" id="PF04819">
    <property type="entry name" value="DUF716"/>
    <property type="match status" value="1"/>
</dbReference>
<reference evidence="6" key="1">
    <citation type="submission" date="2015-06" db="UniProtKB">
        <authorList>
            <consortium name="EnsemblPlants"/>
        </authorList>
    </citation>
    <scope>IDENTIFICATION</scope>
</reference>
<dbReference type="PANTHER" id="PTHR47830:SF1">
    <property type="entry name" value="OS11G0534100 PROTEIN"/>
    <property type="match status" value="1"/>
</dbReference>
<evidence type="ECO:0000256" key="4">
    <source>
        <dbReference type="ARBA" id="ARBA00022989"/>
    </source>
</evidence>
<evidence type="ECO:0000256" key="3">
    <source>
        <dbReference type="ARBA" id="ARBA00022692"/>
    </source>
</evidence>
<accession>N1QQ73</accession>
<dbReference type="AlphaFoldDB" id="N1QQ73"/>
<name>N1QQ73_AEGTA</name>
<keyword evidence="3" id="KW-0812">Transmembrane</keyword>
<dbReference type="EnsemblPlants" id="EMT01077">
    <property type="protein sequence ID" value="EMT01077"/>
    <property type="gene ID" value="F775_02589"/>
</dbReference>
<evidence type="ECO:0000313" key="6">
    <source>
        <dbReference type="EnsemblPlants" id="EMT01077"/>
    </source>
</evidence>
<evidence type="ECO:0000256" key="2">
    <source>
        <dbReference type="ARBA" id="ARBA00006948"/>
    </source>
</evidence>
<dbReference type="OMA" id="AKPYHPL"/>
<protein>
    <submittedName>
        <fullName evidence="6">Uncharacterized protein</fullName>
    </submittedName>
</protein>
<organism evidence="6">
    <name type="scientific">Aegilops tauschii</name>
    <name type="common">Tausch's goatgrass</name>
    <name type="synonym">Aegilops squarrosa</name>
    <dbReference type="NCBI Taxonomy" id="37682"/>
    <lineage>
        <taxon>Eukaryota</taxon>
        <taxon>Viridiplantae</taxon>
        <taxon>Streptophyta</taxon>
        <taxon>Embryophyta</taxon>
        <taxon>Tracheophyta</taxon>
        <taxon>Spermatophyta</taxon>
        <taxon>Magnoliopsida</taxon>
        <taxon>Liliopsida</taxon>
        <taxon>Poales</taxon>
        <taxon>Poaceae</taxon>
        <taxon>BOP clade</taxon>
        <taxon>Pooideae</taxon>
        <taxon>Triticodae</taxon>
        <taxon>Triticeae</taxon>
        <taxon>Triticinae</taxon>
        <taxon>Aegilops</taxon>
    </lineage>
</organism>
<comment type="similarity">
    <text evidence="2">Belongs to the TMEM45 family.</text>
</comment>
<keyword evidence="5" id="KW-0472">Membrane</keyword>
<evidence type="ECO:0000256" key="1">
    <source>
        <dbReference type="ARBA" id="ARBA00004141"/>
    </source>
</evidence>
<dbReference type="PANTHER" id="PTHR47830">
    <property type="entry name" value="OS11G0534100 PROTEIN"/>
    <property type="match status" value="1"/>
</dbReference>
<comment type="subcellular location">
    <subcellularLocation>
        <location evidence="1">Membrane</location>
        <topology evidence="1">Multi-pass membrane protein</topology>
    </subcellularLocation>
</comment>
<keyword evidence="4" id="KW-1133">Transmembrane helix</keyword>
<dbReference type="GO" id="GO:0016020">
    <property type="term" value="C:membrane"/>
    <property type="evidence" value="ECO:0007669"/>
    <property type="project" value="UniProtKB-SubCell"/>
</dbReference>